<evidence type="ECO:0000259" key="2">
    <source>
        <dbReference type="Pfam" id="PF13568"/>
    </source>
</evidence>
<dbReference type="AlphaFoldDB" id="A0A1N6YAI6"/>
<reference evidence="4" key="1">
    <citation type="submission" date="2017-01" db="EMBL/GenBank/DDBJ databases">
        <authorList>
            <person name="Varghese N."/>
            <person name="Submissions S."/>
        </authorList>
    </citation>
    <scope>NUCLEOTIDE SEQUENCE [LARGE SCALE GENOMIC DNA]</scope>
    <source>
        <strain evidence="4">DM9</strain>
    </source>
</reference>
<feature type="domain" description="Outer membrane protein beta-barrel" evidence="2">
    <location>
        <begin position="239"/>
        <end position="387"/>
    </location>
</feature>
<feature type="signal peptide" evidence="1">
    <location>
        <begin position="1"/>
        <end position="19"/>
    </location>
</feature>
<dbReference type="EMBL" id="FTNM01000003">
    <property type="protein sequence ID" value="SIR11584.1"/>
    <property type="molecule type" value="Genomic_DNA"/>
</dbReference>
<protein>
    <submittedName>
        <fullName evidence="3">Outer membrane protein beta-barrel domain-containing protein</fullName>
    </submittedName>
</protein>
<dbReference type="Gene3D" id="2.40.160.20">
    <property type="match status" value="1"/>
</dbReference>
<dbReference type="OrthoDB" id="952442at2"/>
<proteinExistence type="predicted"/>
<evidence type="ECO:0000313" key="4">
    <source>
        <dbReference type="Proteomes" id="UP000185924"/>
    </source>
</evidence>
<feature type="chain" id="PRO_5012771726" evidence="1">
    <location>
        <begin position="20"/>
        <end position="412"/>
    </location>
</feature>
<dbReference type="Pfam" id="PF13568">
    <property type="entry name" value="OMP_b-brl_2"/>
    <property type="match status" value="1"/>
</dbReference>
<gene>
    <name evidence="3" type="ORF">SAMN05421545_2379</name>
</gene>
<dbReference type="SUPFAM" id="SSF56925">
    <property type="entry name" value="OMPA-like"/>
    <property type="match status" value="1"/>
</dbReference>
<organism evidence="3 4">
    <name type="scientific">Pontibacter lucknowensis</name>
    <dbReference type="NCBI Taxonomy" id="1077936"/>
    <lineage>
        <taxon>Bacteria</taxon>
        <taxon>Pseudomonadati</taxon>
        <taxon>Bacteroidota</taxon>
        <taxon>Cytophagia</taxon>
        <taxon>Cytophagales</taxon>
        <taxon>Hymenobacteraceae</taxon>
        <taxon>Pontibacter</taxon>
    </lineage>
</organism>
<accession>A0A1N6YAI6</accession>
<evidence type="ECO:0000313" key="3">
    <source>
        <dbReference type="EMBL" id="SIR11584.1"/>
    </source>
</evidence>
<keyword evidence="4" id="KW-1185">Reference proteome</keyword>
<evidence type="ECO:0000256" key="1">
    <source>
        <dbReference type="SAM" id="SignalP"/>
    </source>
</evidence>
<dbReference type="InterPro" id="IPR011250">
    <property type="entry name" value="OMP/PagP_B-barrel"/>
</dbReference>
<dbReference type="Proteomes" id="UP000185924">
    <property type="component" value="Unassembled WGS sequence"/>
</dbReference>
<keyword evidence="1" id="KW-0732">Signal</keyword>
<dbReference type="STRING" id="1077936.SAMN05421545_2379"/>
<sequence>MKTTSLLLLLILVASSAFAQQDFRPGYIVRSGDTLQGYVDYRGAIRSSKIASFKTSPDANVYTYSPDEIQAYGFINEKKAYESWLVPTPERTGFERFFLHTLIKGKASIYTMRDERDRDRFYFSKNNGELVELGQTSYTRKDPTSGKRYKVLDQAFQGVLGSAFMECPTMTEKRLSSVQLKANSLLKITEEYNDCIGADIHHIQPPSKIQVTMMPVISYSVSSLKPTGYHLYVDGTYESTGLGIGGGLAFNVRNPALSEKLSLQLELLYAPYRFKGEIDNVSYFGRTTDYDLTFDLDYLKLPAQLRYTLPNGKIRPFVNLGVSYSQVIRSKRVEKSHSTFHSSSSVQEREALVGIFRKGNFGLLGGVGVSYHVSEHKALFVETRYETAEGFSHLRELRLPIHSLSVMTGFTF</sequence>
<dbReference type="InterPro" id="IPR025665">
    <property type="entry name" value="Beta-barrel_OMP_2"/>
</dbReference>
<name>A0A1N6YAI6_9BACT</name>
<dbReference type="RefSeq" id="WP_076422270.1">
    <property type="nucleotide sequence ID" value="NZ_FTNM01000003.1"/>
</dbReference>